<feature type="compositionally biased region" description="Gly residues" evidence="1">
    <location>
        <begin position="8"/>
        <end position="23"/>
    </location>
</feature>
<keyword evidence="3" id="KW-1185">Reference proteome</keyword>
<proteinExistence type="predicted"/>
<dbReference type="Proteomes" id="UP001295740">
    <property type="component" value="Unassembled WGS sequence"/>
</dbReference>
<gene>
    <name evidence="2" type="ORF">KHLLAP_LOCUS4631</name>
</gene>
<feature type="region of interest" description="Disordered" evidence="1">
    <location>
        <begin position="1"/>
        <end position="93"/>
    </location>
</feature>
<feature type="compositionally biased region" description="Basic and acidic residues" evidence="1">
    <location>
        <begin position="169"/>
        <end position="183"/>
    </location>
</feature>
<dbReference type="AlphaFoldDB" id="A0AAI8VFS5"/>
<evidence type="ECO:0000256" key="1">
    <source>
        <dbReference type="SAM" id="MobiDB-lite"/>
    </source>
</evidence>
<dbReference type="EMBL" id="CAUWAG010000006">
    <property type="protein sequence ID" value="CAJ2504163.1"/>
    <property type="molecule type" value="Genomic_DNA"/>
</dbReference>
<comment type="caution">
    <text evidence="2">The sequence shown here is derived from an EMBL/GenBank/DDBJ whole genome shotgun (WGS) entry which is preliminary data.</text>
</comment>
<feature type="region of interest" description="Disordered" evidence="1">
    <location>
        <begin position="169"/>
        <end position="194"/>
    </location>
</feature>
<feature type="compositionally biased region" description="Basic residues" evidence="1">
    <location>
        <begin position="50"/>
        <end position="70"/>
    </location>
</feature>
<evidence type="ECO:0000313" key="2">
    <source>
        <dbReference type="EMBL" id="CAJ2504163.1"/>
    </source>
</evidence>
<name>A0AAI8VFS5_9PEZI</name>
<protein>
    <submittedName>
        <fullName evidence="2">Uu.00g115570.m01.CDS01</fullName>
    </submittedName>
</protein>
<accession>A0AAI8VFS5</accession>
<feature type="compositionally biased region" description="Basic residues" evidence="1">
    <location>
        <begin position="184"/>
        <end position="194"/>
    </location>
</feature>
<reference evidence="2" key="1">
    <citation type="submission" date="2023-10" db="EMBL/GenBank/DDBJ databases">
        <authorList>
            <person name="Hackl T."/>
        </authorList>
    </citation>
    <scope>NUCLEOTIDE SEQUENCE</scope>
</reference>
<sequence length="194" mass="21238">MPKLRSSGCGGGSGGRKQRGGVGRQDDESSYDGSKREDRAPSVEGDSSSTHHHQSHSHSHRKSKNPHKQQRGPAGPLPVPRHPPITFGTYNGAKHDVLGGPSGAAQWAMVPYESNKEMAYSACDELIPFGGPFGGSLSPPPGSDQPYSKAFSSFRIAYRYEYEKKLPEGAMADKEMTEQLKRLQEKKKRMGRRD</sequence>
<evidence type="ECO:0000313" key="3">
    <source>
        <dbReference type="Proteomes" id="UP001295740"/>
    </source>
</evidence>
<organism evidence="2 3">
    <name type="scientific">Anthostomella pinea</name>
    <dbReference type="NCBI Taxonomy" id="933095"/>
    <lineage>
        <taxon>Eukaryota</taxon>
        <taxon>Fungi</taxon>
        <taxon>Dikarya</taxon>
        <taxon>Ascomycota</taxon>
        <taxon>Pezizomycotina</taxon>
        <taxon>Sordariomycetes</taxon>
        <taxon>Xylariomycetidae</taxon>
        <taxon>Xylariales</taxon>
        <taxon>Xylariaceae</taxon>
        <taxon>Anthostomella</taxon>
    </lineage>
</organism>